<feature type="region of interest" description="Disordered" evidence="1">
    <location>
        <begin position="1"/>
        <end position="67"/>
    </location>
</feature>
<feature type="compositionally biased region" description="Basic and acidic residues" evidence="1">
    <location>
        <begin position="1"/>
        <end position="25"/>
    </location>
</feature>
<dbReference type="EMBL" id="SJPR01000001">
    <property type="protein sequence ID" value="TWT99409.1"/>
    <property type="molecule type" value="Genomic_DNA"/>
</dbReference>
<evidence type="ECO:0000256" key="1">
    <source>
        <dbReference type="SAM" id="MobiDB-lite"/>
    </source>
</evidence>
<comment type="caution">
    <text evidence="2">The sequence shown here is derived from an EMBL/GenBank/DDBJ whole genome shotgun (WGS) entry which is preliminary data.</text>
</comment>
<accession>A0A5C6AIF2</accession>
<evidence type="ECO:0000313" key="2">
    <source>
        <dbReference type="EMBL" id="TWT99409.1"/>
    </source>
</evidence>
<feature type="compositionally biased region" description="Polar residues" evidence="1">
    <location>
        <begin position="40"/>
        <end position="50"/>
    </location>
</feature>
<dbReference type="Proteomes" id="UP000317421">
    <property type="component" value="Unassembled WGS sequence"/>
</dbReference>
<dbReference type="Pfam" id="PF08899">
    <property type="entry name" value="DUF1844"/>
    <property type="match status" value="1"/>
</dbReference>
<name>A0A5C6AIF2_9BACT</name>
<sequence length="140" mass="15014">MSEEKKIFIDEDWKAQVEREKEAAAEPKAASEPGDVSPRSEAQTPPTNVGGSPDPDDPPMPAASIGMLMSSLATEALLSLGQFPHPVTGETKARPNQAKYLIDTLAMLKEKTTGNLTSDEALALDDVLHQLRMAFVASKP</sequence>
<evidence type="ECO:0008006" key="4">
    <source>
        <dbReference type="Google" id="ProtNLM"/>
    </source>
</evidence>
<dbReference type="OrthoDB" id="9799618at2"/>
<organism evidence="2 3">
    <name type="scientific">Botrimarina colliarenosi</name>
    <dbReference type="NCBI Taxonomy" id="2528001"/>
    <lineage>
        <taxon>Bacteria</taxon>
        <taxon>Pseudomonadati</taxon>
        <taxon>Planctomycetota</taxon>
        <taxon>Planctomycetia</taxon>
        <taxon>Pirellulales</taxon>
        <taxon>Lacipirellulaceae</taxon>
        <taxon>Botrimarina</taxon>
    </lineage>
</organism>
<dbReference type="RefSeq" id="WP_146442080.1">
    <property type="nucleotide sequence ID" value="NZ_SJPR01000001.1"/>
</dbReference>
<evidence type="ECO:0000313" key="3">
    <source>
        <dbReference type="Proteomes" id="UP000317421"/>
    </source>
</evidence>
<dbReference type="InterPro" id="IPR014995">
    <property type="entry name" value="DUF1844"/>
</dbReference>
<keyword evidence="3" id="KW-1185">Reference proteome</keyword>
<protein>
    <recommendedName>
        <fullName evidence="4">DUF1844 domain-containing protein</fullName>
    </recommendedName>
</protein>
<reference evidence="2 3" key="1">
    <citation type="submission" date="2019-02" db="EMBL/GenBank/DDBJ databases">
        <title>Deep-cultivation of Planctomycetes and their phenomic and genomic characterization uncovers novel biology.</title>
        <authorList>
            <person name="Wiegand S."/>
            <person name="Jogler M."/>
            <person name="Boedeker C."/>
            <person name="Pinto D."/>
            <person name="Vollmers J."/>
            <person name="Rivas-Marin E."/>
            <person name="Kohn T."/>
            <person name="Peeters S.H."/>
            <person name="Heuer A."/>
            <person name="Rast P."/>
            <person name="Oberbeckmann S."/>
            <person name="Bunk B."/>
            <person name="Jeske O."/>
            <person name="Meyerdierks A."/>
            <person name="Storesund J.E."/>
            <person name="Kallscheuer N."/>
            <person name="Luecker S."/>
            <person name="Lage O.M."/>
            <person name="Pohl T."/>
            <person name="Merkel B.J."/>
            <person name="Hornburger P."/>
            <person name="Mueller R.-W."/>
            <person name="Bruemmer F."/>
            <person name="Labrenz M."/>
            <person name="Spormann A.M."/>
            <person name="Op Den Camp H."/>
            <person name="Overmann J."/>
            <person name="Amann R."/>
            <person name="Jetten M.S.M."/>
            <person name="Mascher T."/>
            <person name="Medema M.H."/>
            <person name="Devos D.P."/>
            <person name="Kaster A.-K."/>
            <person name="Ovreas L."/>
            <person name="Rohde M."/>
            <person name="Galperin M.Y."/>
            <person name="Jogler C."/>
        </authorList>
    </citation>
    <scope>NUCLEOTIDE SEQUENCE [LARGE SCALE GENOMIC DNA]</scope>
    <source>
        <strain evidence="2 3">Pla108</strain>
    </source>
</reference>
<gene>
    <name evidence="2" type="ORF">Pla108_03460</name>
</gene>
<dbReference type="AlphaFoldDB" id="A0A5C6AIF2"/>
<proteinExistence type="predicted"/>